<protein>
    <submittedName>
        <fullName evidence="1">Uncharacterized protein</fullName>
    </submittedName>
</protein>
<reference evidence="2" key="1">
    <citation type="submission" date="2015-07" db="EMBL/GenBank/DDBJ databases">
        <title>Genome sequencing of Sunxiuqinia dokdonensis strain SK.</title>
        <authorList>
            <person name="Ahn S."/>
            <person name="Kim B.-C."/>
        </authorList>
    </citation>
    <scope>NUCLEOTIDE SEQUENCE [LARGE SCALE GENOMIC DNA]</scope>
    <source>
        <strain evidence="2">SK</strain>
    </source>
</reference>
<gene>
    <name evidence="1" type="ORF">NC99_38690</name>
</gene>
<sequence>MAFISEEAYRLTAAGTAPVLHRIPLLRHFPVTGRKPPQHTQK</sequence>
<comment type="caution">
    <text evidence="1">The sequence shown here is derived from an EMBL/GenBank/DDBJ whole genome shotgun (WGS) entry which is preliminary data.</text>
</comment>
<dbReference type="Proteomes" id="UP000036958">
    <property type="component" value="Unassembled WGS sequence"/>
</dbReference>
<name>A0A0L8V4F7_9BACT</name>
<dbReference type="AlphaFoldDB" id="A0A0L8V4F7"/>
<dbReference type="EMBL" id="LGIA01000192">
    <property type="protein sequence ID" value="KOH43309.1"/>
    <property type="molecule type" value="Genomic_DNA"/>
</dbReference>
<organism evidence="1 2">
    <name type="scientific">Sunxiuqinia dokdonensis</name>
    <dbReference type="NCBI Taxonomy" id="1409788"/>
    <lineage>
        <taxon>Bacteria</taxon>
        <taxon>Pseudomonadati</taxon>
        <taxon>Bacteroidota</taxon>
        <taxon>Bacteroidia</taxon>
        <taxon>Marinilabiliales</taxon>
        <taxon>Prolixibacteraceae</taxon>
        <taxon>Sunxiuqinia</taxon>
    </lineage>
</organism>
<keyword evidence="2" id="KW-1185">Reference proteome</keyword>
<proteinExistence type="predicted"/>
<evidence type="ECO:0000313" key="1">
    <source>
        <dbReference type="EMBL" id="KOH43309.1"/>
    </source>
</evidence>
<accession>A0A0L8V4F7</accession>
<evidence type="ECO:0000313" key="2">
    <source>
        <dbReference type="Proteomes" id="UP000036958"/>
    </source>
</evidence>
<dbReference type="STRING" id="1409788.NC99_38690"/>